<organism evidence="3 5">
    <name type="scientific">Rotaria magnacalcarata</name>
    <dbReference type="NCBI Taxonomy" id="392030"/>
    <lineage>
        <taxon>Eukaryota</taxon>
        <taxon>Metazoa</taxon>
        <taxon>Spiralia</taxon>
        <taxon>Gnathifera</taxon>
        <taxon>Rotifera</taxon>
        <taxon>Eurotatoria</taxon>
        <taxon>Bdelloidea</taxon>
        <taxon>Philodinida</taxon>
        <taxon>Philodinidae</taxon>
        <taxon>Rotaria</taxon>
    </lineage>
</organism>
<evidence type="ECO:0000256" key="1">
    <source>
        <dbReference type="SAM" id="MobiDB-lite"/>
    </source>
</evidence>
<feature type="compositionally biased region" description="Polar residues" evidence="1">
    <location>
        <begin position="420"/>
        <end position="432"/>
    </location>
</feature>
<evidence type="ECO:0000313" key="2">
    <source>
        <dbReference type="EMBL" id="CAF2066168.1"/>
    </source>
</evidence>
<feature type="compositionally biased region" description="Low complexity" evidence="1">
    <location>
        <begin position="179"/>
        <end position="190"/>
    </location>
</feature>
<feature type="compositionally biased region" description="Polar residues" evidence="1">
    <location>
        <begin position="148"/>
        <end position="163"/>
    </location>
</feature>
<dbReference type="EMBL" id="CAJNRG010014268">
    <property type="protein sequence ID" value="CAF2154581.1"/>
    <property type="molecule type" value="Genomic_DNA"/>
</dbReference>
<sequence length="472" mass="53085">MLTGPRDDLYSSEPPPPPPGFTDDNLTMKRVHLNDLLKELIDKYQFDSQTLEQQSRQTDLLVAVAQFILSPHDKRDFLSNVVTIGQDLLTNEYSMNKSQEIPITMNSNHQTNQNKDETILILASNTINNDDGDGEFSLSDLASEYLQDESSPSTSNEKSITPTESEESGSLVADLSNHSLSSSPASPSTLTKIVLPSPSNEPLLIKPSLESILFTSRLSSQDAADEAHCIWKEEASPLGQLFCTKTIETQTQITKRVSTCLFDRNLYERLAHLIRLLPKQCIRNNVQQFSIRQNNQQQQQQQQQQKPQRSNNDNRRSFHRATFQQNSSQVNSPIQAFPGTQNPRQYVNLNYSNQQENPGGYPVDRRQPKQQQHNRYPPLLAATQFYGNQCQQNRYPNSPSSAPYPSNQQQQQQRRSSRNKAYSTGFQAPNDYQHTHHQQGTKKPSGGGASSSNKLMNEKSGVPGSGPSLNPR</sequence>
<feature type="compositionally biased region" description="Polar residues" evidence="1">
    <location>
        <begin position="322"/>
        <end position="357"/>
    </location>
</feature>
<dbReference type="AlphaFoldDB" id="A0A816Y5A3"/>
<proteinExistence type="predicted"/>
<accession>A0A816Y5A3</accession>
<evidence type="ECO:0000313" key="3">
    <source>
        <dbReference type="EMBL" id="CAF2154581.1"/>
    </source>
</evidence>
<dbReference type="Proteomes" id="UP000663842">
    <property type="component" value="Unassembled WGS sequence"/>
</dbReference>
<dbReference type="EMBL" id="CAJOBF010002291">
    <property type="protein sequence ID" value="CAF4024085.1"/>
    <property type="molecule type" value="Genomic_DNA"/>
</dbReference>
<evidence type="ECO:0000313" key="5">
    <source>
        <dbReference type="Proteomes" id="UP000663887"/>
    </source>
</evidence>
<feature type="region of interest" description="Disordered" evidence="1">
    <location>
        <begin position="145"/>
        <end position="190"/>
    </location>
</feature>
<reference evidence="3" key="1">
    <citation type="submission" date="2021-02" db="EMBL/GenBank/DDBJ databases">
        <authorList>
            <person name="Nowell W R."/>
        </authorList>
    </citation>
    <scope>NUCLEOTIDE SEQUENCE</scope>
</reference>
<evidence type="ECO:0000313" key="4">
    <source>
        <dbReference type="EMBL" id="CAF4024085.1"/>
    </source>
</evidence>
<name>A0A816Y5A3_9BILA</name>
<feature type="region of interest" description="Disordered" evidence="1">
    <location>
        <begin position="390"/>
        <end position="472"/>
    </location>
</feature>
<dbReference type="EMBL" id="CAJNRF010004983">
    <property type="protein sequence ID" value="CAF2066168.1"/>
    <property type="molecule type" value="Genomic_DNA"/>
</dbReference>
<dbReference type="Proteomes" id="UP000663887">
    <property type="component" value="Unassembled WGS sequence"/>
</dbReference>
<dbReference type="Proteomes" id="UP000663856">
    <property type="component" value="Unassembled WGS sequence"/>
</dbReference>
<protein>
    <submittedName>
        <fullName evidence="3">Uncharacterized protein</fullName>
    </submittedName>
</protein>
<feature type="region of interest" description="Disordered" evidence="1">
    <location>
        <begin position="292"/>
        <end position="372"/>
    </location>
</feature>
<feature type="region of interest" description="Disordered" evidence="1">
    <location>
        <begin position="1"/>
        <end position="26"/>
    </location>
</feature>
<feature type="compositionally biased region" description="Low complexity" evidence="1">
    <location>
        <begin position="293"/>
        <end position="305"/>
    </location>
</feature>
<comment type="caution">
    <text evidence="3">The sequence shown here is derived from an EMBL/GenBank/DDBJ whole genome shotgun (WGS) entry which is preliminary data.</text>
</comment>
<feature type="compositionally biased region" description="Low complexity" evidence="1">
    <location>
        <begin position="393"/>
        <end position="414"/>
    </location>
</feature>
<gene>
    <name evidence="4" type="ORF">UXM345_LOCUS17559</name>
    <name evidence="2" type="ORF">WKI299_LOCUS13107</name>
    <name evidence="3" type="ORF">XDN619_LOCUS29263</name>
</gene>